<dbReference type="InterPro" id="IPR010852">
    <property type="entry name" value="ABATE"/>
</dbReference>
<dbReference type="PANTHER" id="PTHR35525:SF3">
    <property type="entry name" value="BLL6575 PROTEIN"/>
    <property type="match status" value="1"/>
</dbReference>
<evidence type="ECO:0000259" key="1">
    <source>
        <dbReference type="Pfam" id="PF11706"/>
    </source>
</evidence>
<sequence>MTFAPDTEVALRSVVGLLNTAESDVDGLLTLADLDGFLARERFTGSRTHTQGELRSVRQLRTALRAIWTADEDRAVELVNNILRNARALPQLVKHDHWDYHLHATTPEAPLAERLAVEAAMALVDVLRSGELDRLRVCASPDCRAVVLDLSRNRSRLYCDTGNCANREHVRAYRQRRAARSARAG</sequence>
<accession>A0ABV4UJT9</accession>
<dbReference type="InterPro" id="IPR023286">
    <property type="entry name" value="ABATE_dom_sf"/>
</dbReference>
<dbReference type="SUPFAM" id="SSF160904">
    <property type="entry name" value="Jann2411-like"/>
    <property type="match status" value="1"/>
</dbReference>
<comment type="caution">
    <text evidence="2">The sequence shown here is derived from an EMBL/GenBank/DDBJ whole genome shotgun (WGS) entry which is preliminary data.</text>
</comment>
<dbReference type="Gene3D" id="1.10.3300.10">
    <property type="entry name" value="Jann2411-like domain"/>
    <property type="match status" value="1"/>
</dbReference>
<dbReference type="PANTHER" id="PTHR35525">
    <property type="entry name" value="BLL6575 PROTEIN"/>
    <property type="match status" value="1"/>
</dbReference>
<gene>
    <name evidence="2" type="ORF">ACETWP_02990</name>
</gene>
<organism evidence="2 3">
    <name type="scientific">Arthrobacter halodurans</name>
    <dbReference type="NCBI Taxonomy" id="516699"/>
    <lineage>
        <taxon>Bacteria</taxon>
        <taxon>Bacillati</taxon>
        <taxon>Actinomycetota</taxon>
        <taxon>Actinomycetes</taxon>
        <taxon>Micrococcales</taxon>
        <taxon>Micrococcaceae</taxon>
        <taxon>Arthrobacter</taxon>
    </lineage>
</organism>
<reference evidence="2 3" key="1">
    <citation type="submission" date="2024-09" db="EMBL/GenBank/DDBJ databases">
        <authorList>
            <person name="Salinas-Garcia M.A."/>
            <person name="Prieme A."/>
        </authorList>
    </citation>
    <scope>NUCLEOTIDE SEQUENCE [LARGE SCALE GENOMIC DNA]</scope>
    <source>
        <strain evidence="2 3">DSM 21081</strain>
    </source>
</reference>
<name>A0ABV4UJT9_9MICC</name>
<dbReference type="Pfam" id="PF11706">
    <property type="entry name" value="zf-CGNR"/>
    <property type="match status" value="1"/>
</dbReference>
<proteinExistence type="predicted"/>
<evidence type="ECO:0000313" key="2">
    <source>
        <dbReference type="EMBL" id="MFB0833541.1"/>
    </source>
</evidence>
<evidence type="ECO:0000313" key="3">
    <source>
        <dbReference type="Proteomes" id="UP001575652"/>
    </source>
</evidence>
<dbReference type="Pfam" id="PF07336">
    <property type="entry name" value="ABATE"/>
    <property type="match status" value="1"/>
</dbReference>
<keyword evidence="3" id="KW-1185">Reference proteome</keyword>
<feature type="domain" description="Zinc finger CGNR" evidence="1">
    <location>
        <begin position="134"/>
        <end position="177"/>
    </location>
</feature>
<dbReference type="EMBL" id="JBHDLJ010000002">
    <property type="protein sequence ID" value="MFB0833541.1"/>
    <property type="molecule type" value="Genomic_DNA"/>
</dbReference>
<dbReference type="Proteomes" id="UP001575652">
    <property type="component" value="Unassembled WGS sequence"/>
</dbReference>
<protein>
    <submittedName>
        <fullName evidence="2">CGNR zinc finger domain-containing protein</fullName>
    </submittedName>
</protein>
<dbReference type="InterPro" id="IPR021005">
    <property type="entry name" value="Znf_CGNR"/>
</dbReference>
<dbReference type="RefSeq" id="WP_373970710.1">
    <property type="nucleotide sequence ID" value="NZ_JBHDLJ010000002.1"/>
</dbReference>